<dbReference type="InterPro" id="IPR000225">
    <property type="entry name" value="Armadillo"/>
</dbReference>
<feature type="region of interest" description="Disordered" evidence="3">
    <location>
        <begin position="934"/>
        <end position="1088"/>
    </location>
</feature>
<dbReference type="InterPro" id="IPR050865">
    <property type="entry name" value="BEACH_Domain"/>
</dbReference>
<dbReference type="PANTHER" id="PTHR13743:SF123">
    <property type="entry name" value="PROTEIN FAN"/>
    <property type="match status" value="1"/>
</dbReference>
<comment type="caution">
    <text evidence="6">The sequence shown here is derived from an EMBL/GenBank/DDBJ whole genome shotgun (WGS) entry which is preliminary data.</text>
</comment>
<dbReference type="InterPro" id="IPR057496">
    <property type="entry name" value="FAN-like_PH"/>
</dbReference>
<proteinExistence type="predicted"/>
<dbReference type="Gene3D" id="2.30.29.30">
    <property type="entry name" value="Pleckstrin-homology domain (PH domain)/Phosphotyrosine-binding domain (PTB)"/>
    <property type="match status" value="1"/>
</dbReference>
<sequence length="1088" mass="119444">MSGTEGQDRFSLLFLQHGEYYFRDFHCHLCKEGDTRVIGDLKVCSASLFFVPRAVQETVFTLPFRAVQSVERIVEDGSTSGGDKFLVTVSEHTDIKIGNRTGPYVRRRGSWTFTFSLLYTSLDDVLPQINELLDVTREESTKGGRPVAQRKLAAIIKAHEENERFNPGWLEDESERVALESVGSCVTPLCAQPGRVVITNCNLYFQPFNVVSNNPIQMYQLSKVLSVSRRTYQLQDAGVEIFFPGRNSLYLTFKTGREREAFLHTLRLQNQLRPSHARSLSRWQRYWRQGKVSNFEYLMQLNREAGRSFKDLTQYPIFPWVIADWESEQLDLSNPATFRDLAKPVGALSERRLAEFRQRYQELKLMCKASEEKQRGSPSPLVTPPFLYGCHYSTPGYVVYYLMRSDPQLMLRLQNGRFDAPDRCFWSILDTWRSVTTLPTDVKELIPEFYSTDSSFLVNMETVDFGTRSSGAKVDDVELPRWAADASDFVQKQAEALESPHVSAHLHLWIDLIFGCKNQGKAAKRADNLFHYLTYDDVALRELEGEPDGVMREALRVQMMEFGRTPRQLFRRKHPCRAVSATGGGRSHCCGLQPSRAPSPTRQPRNILRPAFHTGRNINGVGRAVSRLASRQPVIRRSTLAWLKQTARSREPEHLLLKRATDLVPLVRAAREHEIPGIEDVLVEAVGALAAAPANVAVILDAAALEPLLEALSGPSPPRAAAAAHALGLLAREDDARLSTLSPAPLQALLEMVCMGRSDTELQATAAIALGNLARYSANRTTLVRLGAAALAALLEDDASKLQLVDARPASAALVNLCGDAGLLPRVAASPDGIPSLLALSDSSDRVAQLNGARAWWHLAVAEDQRARLLEGGGLQALLRLAAPETTKSPEARTLARQALKRLADDPQVHLQLEHEATQNKHTASILAQLSGASSLAGTPSGVGEHDLTGSGSLLGPDTAWAAGGIPPAARDTGDGSAVGSPSSLRRKHRRVHSAADSGGHAMTGEAAPGESSPRTSSQRRVWSMFTRSGESPDREGPSSPSRPPPEATATAAARPQRGVPVPADAQSPSHRGSATRHQTPVQGIEKQ</sequence>
<evidence type="ECO:0000256" key="2">
    <source>
        <dbReference type="PROSITE-ProRule" id="PRU00259"/>
    </source>
</evidence>
<dbReference type="Gene3D" id="1.25.10.10">
    <property type="entry name" value="Leucine-rich Repeat Variant"/>
    <property type="match status" value="2"/>
</dbReference>
<organism evidence="6 7">
    <name type="scientific">Symbiochloris irregularis</name>
    <dbReference type="NCBI Taxonomy" id="706552"/>
    <lineage>
        <taxon>Eukaryota</taxon>
        <taxon>Viridiplantae</taxon>
        <taxon>Chlorophyta</taxon>
        <taxon>core chlorophytes</taxon>
        <taxon>Trebouxiophyceae</taxon>
        <taxon>Trebouxiales</taxon>
        <taxon>Trebouxiaceae</taxon>
        <taxon>Symbiochloris</taxon>
    </lineage>
</organism>
<evidence type="ECO:0000259" key="5">
    <source>
        <dbReference type="PROSITE" id="PS51783"/>
    </source>
</evidence>
<feature type="domain" description="BEACH" evidence="4">
    <location>
        <begin position="272"/>
        <end position="577"/>
    </location>
</feature>
<feature type="compositionally biased region" description="Polar residues" evidence="3">
    <location>
        <begin position="1067"/>
        <end position="1082"/>
    </location>
</feature>
<dbReference type="InterPro" id="IPR000409">
    <property type="entry name" value="BEACH_dom"/>
</dbReference>
<dbReference type="InterPro" id="IPR023362">
    <property type="entry name" value="PH-BEACH_dom"/>
</dbReference>
<evidence type="ECO:0000256" key="1">
    <source>
        <dbReference type="ARBA" id="ARBA00022574"/>
    </source>
</evidence>
<dbReference type="PROSITE" id="PS51783">
    <property type="entry name" value="PH_BEACH"/>
    <property type="match status" value="1"/>
</dbReference>
<feature type="repeat" description="ARM" evidence="2">
    <location>
        <begin position="744"/>
        <end position="788"/>
    </location>
</feature>
<keyword evidence="7" id="KW-1185">Reference proteome</keyword>
<dbReference type="Gene3D" id="1.10.1540.10">
    <property type="entry name" value="BEACH domain"/>
    <property type="match status" value="1"/>
</dbReference>
<dbReference type="SUPFAM" id="SSF81837">
    <property type="entry name" value="BEACH domain"/>
    <property type="match status" value="1"/>
</dbReference>
<evidence type="ECO:0000313" key="6">
    <source>
        <dbReference type="EMBL" id="KAK9809790.1"/>
    </source>
</evidence>
<dbReference type="InterPro" id="IPR011989">
    <property type="entry name" value="ARM-like"/>
</dbReference>
<dbReference type="SUPFAM" id="SSF48371">
    <property type="entry name" value="ARM repeat"/>
    <property type="match status" value="1"/>
</dbReference>
<evidence type="ECO:0000256" key="3">
    <source>
        <dbReference type="SAM" id="MobiDB-lite"/>
    </source>
</evidence>
<keyword evidence="1" id="KW-0853">WD repeat</keyword>
<accession>A0AAW1PIZ3</accession>
<protein>
    <recommendedName>
        <fullName evidence="8">Protein FAN</fullName>
    </recommendedName>
</protein>
<feature type="domain" description="BEACH-type PH" evidence="5">
    <location>
        <begin position="172"/>
        <end position="267"/>
    </location>
</feature>
<dbReference type="CDD" id="cd06071">
    <property type="entry name" value="Beach"/>
    <property type="match status" value="1"/>
</dbReference>
<dbReference type="InterPro" id="IPR016024">
    <property type="entry name" value="ARM-type_fold"/>
</dbReference>
<dbReference type="SUPFAM" id="SSF50729">
    <property type="entry name" value="PH domain-like"/>
    <property type="match status" value="1"/>
</dbReference>
<dbReference type="SMART" id="SM01026">
    <property type="entry name" value="Beach"/>
    <property type="match status" value="1"/>
</dbReference>
<dbReference type="SMART" id="SM00185">
    <property type="entry name" value="ARM"/>
    <property type="match status" value="3"/>
</dbReference>
<dbReference type="AlphaFoldDB" id="A0AAW1PIZ3"/>
<dbReference type="PANTHER" id="PTHR13743">
    <property type="entry name" value="BEIGE/BEACH-RELATED"/>
    <property type="match status" value="1"/>
</dbReference>
<evidence type="ECO:0008006" key="8">
    <source>
        <dbReference type="Google" id="ProtNLM"/>
    </source>
</evidence>
<dbReference type="EMBL" id="JALJOQ010000016">
    <property type="protein sequence ID" value="KAK9809790.1"/>
    <property type="molecule type" value="Genomic_DNA"/>
</dbReference>
<gene>
    <name evidence="6" type="ORF">WJX73_006725</name>
</gene>
<dbReference type="Pfam" id="PF02138">
    <property type="entry name" value="Beach"/>
    <property type="match status" value="1"/>
</dbReference>
<evidence type="ECO:0000259" key="4">
    <source>
        <dbReference type="PROSITE" id="PS50197"/>
    </source>
</evidence>
<name>A0AAW1PIZ3_9CHLO</name>
<dbReference type="Pfam" id="PF25400">
    <property type="entry name" value="PH_FAN"/>
    <property type="match status" value="1"/>
</dbReference>
<reference evidence="6 7" key="1">
    <citation type="journal article" date="2024" name="Nat. Commun.">
        <title>Phylogenomics reveals the evolutionary origins of lichenization in chlorophyte algae.</title>
        <authorList>
            <person name="Puginier C."/>
            <person name="Libourel C."/>
            <person name="Otte J."/>
            <person name="Skaloud P."/>
            <person name="Haon M."/>
            <person name="Grisel S."/>
            <person name="Petersen M."/>
            <person name="Berrin J.G."/>
            <person name="Delaux P.M."/>
            <person name="Dal Grande F."/>
            <person name="Keller J."/>
        </authorList>
    </citation>
    <scope>NUCLEOTIDE SEQUENCE [LARGE SCALE GENOMIC DNA]</scope>
    <source>
        <strain evidence="6 7">SAG 2036</strain>
    </source>
</reference>
<dbReference type="InterPro" id="IPR036372">
    <property type="entry name" value="BEACH_dom_sf"/>
</dbReference>
<dbReference type="Proteomes" id="UP001465755">
    <property type="component" value="Unassembled WGS sequence"/>
</dbReference>
<dbReference type="InterPro" id="IPR011993">
    <property type="entry name" value="PH-like_dom_sf"/>
</dbReference>
<dbReference type="Pfam" id="PF14844">
    <property type="entry name" value="PH_BEACH"/>
    <property type="match status" value="1"/>
</dbReference>
<dbReference type="PROSITE" id="PS50176">
    <property type="entry name" value="ARM_REPEAT"/>
    <property type="match status" value="1"/>
</dbReference>
<dbReference type="PROSITE" id="PS50197">
    <property type="entry name" value="BEACH"/>
    <property type="match status" value="1"/>
</dbReference>
<evidence type="ECO:0000313" key="7">
    <source>
        <dbReference type="Proteomes" id="UP001465755"/>
    </source>
</evidence>